<evidence type="ECO:0000256" key="9">
    <source>
        <dbReference type="ARBA" id="ARBA00023242"/>
    </source>
</evidence>
<accession>A0A367XMS5</accession>
<feature type="domain" description="C2H2-type" evidence="14">
    <location>
        <begin position="239"/>
        <end position="266"/>
    </location>
</feature>
<dbReference type="AlphaFoldDB" id="A0A367XMS5"/>
<dbReference type="STRING" id="5486.A0A367XMS5"/>
<evidence type="ECO:0000256" key="13">
    <source>
        <dbReference type="SAM" id="MobiDB-lite"/>
    </source>
</evidence>
<evidence type="ECO:0000313" key="16">
    <source>
        <dbReference type="Proteomes" id="UP000253472"/>
    </source>
</evidence>
<dbReference type="InterPro" id="IPR013087">
    <property type="entry name" value="Znf_C2H2_type"/>
</dbReference>
<evidence type="ECO:0000313" key="15">
    <source>
        <dbReference type="EMBL" id="RCK54946.1"/>
    </source>
</evidence>
<feature type="region of interest" description="Disordered" evidence="13">
    <location>
        <begin position="102"/>
        <end position="234"/>
    </location>
</feature>
<dbReference type="FunFam" id="3.30.160.60:FF:000100">
    <property type="entry name" value="Zinc finger 45-like"/>
    <property type="match status" value="1"/>
</dbReference>
<dbReference type="GO" id="GO:0008270">
    <property type="term" value="F:zinc ion binding"/>
    <property type="evidence" value="ECO:0007669"/>
    <property type="project" value="UniProtKB-KW"/>
</dbReference>
<dbReference type="SUPFAM" id="SSF57667">
    <property type="entry name" value="beta-beta-alpha zinc fingers"/>
    <property type="match status" value="1"/>
</dbReference>
<dbReference type="PROSITE" id="PS50157">
    <property type="entry name" value="ZINC_FINGER_C2H2_2"/>
    <property type="match status" value="2"/>
</dbReference>
<keyword evidence="4 12" id="KW-0863">Zinc-finger</keyword>
<proteinExistence type="inferred from homology"/>
<keyword evidence="3" id="KW-0677">Repeat</keyword>
<feature type="domain" description="C2H2-type" evidence="14">
    <location>
        <begin position="267"/>
        <end position="296"/>
    </location>
</feature>
<feature type="compositionally biased region" description="Basic residues" evidence="13">
    <location>
        <begin position="217"/>
        <end position="226"/>
    </location>
</feature>
<feature type="compositionally biased region" description="Low complexity" evidence="13">
    <location>
        <begin position="320"/>
        <end position="330"/>
    </location>
</feature>
<evidence type="ECO:0000256" key="12">
    <source>
        <dbReference type="PROSITE-ProRule" id="PRU00042"/>
    </source>
</evidence>
<keyword evidence="6" id="KW-0805">Transcription regulation</keyword>
<feature type="compositionally biased region" description="Pro residues" evidence="13">
    <location>
        <begin position="339"/>
        <end position="349"/>
    </location>
</feature>
<feature type="compositionally biased region" description="Low complexity" evidence="13">
    <location>
        <begin position="134"/>
        <end position="145"/>
    </location>
</feature>
<dbReference type="GO" id="GO:0005634">
    <property type="term" value="C:nucleus"/>
    <property type="evidence" value="ECO:0007669"/>
    <property type="project" value="UniProtKB-SubCell"/>
</dbReference>
<dbReference type="PROSITE" id="PS00028">
    <property type="entry name" value="ZINC_FINGER_C2H2_1"/>
    <property type="match status" value="2"/>
</dbReference>
<evidence type="ECO:0000256" key="4">
    <source>
        <dbReference type="ARBA" id="ARBA00022771"/>
    </source>
</evidence>
<keyword evidence="2" id="KW-0479">Metal-binding</keyword>
<keyword evidence="7" id="KW-0175">Coiled coil</keyword>
<dbReference type="InterPro" id="IPR036236">
    <property type="entry name" value="Znf_C2H2_sf"/>
</dbReference>
<keyword evidence="9" id="KW-0539">Nucleus</keyword>
<comment type="caution">
    <text evidence="15">The sequence shown here is derived from an EMBL/GenBank/DDBJ whole genome shotgun (WGS) entry which is preliminary data.</text>
</comment>
<evidence type="ECO:0000256" key="1">
    <source>
        <dbReference type="ARBA" id="ARBA00004123"/>
    </source>
</evidence>
<evidence type="ECO:0000256" key="6">
    <source>
        <dbReference type="ARBA" id="ARBA00023015"/>
    </source>
</evidence>
<evidence type="ECO:0000256" key="3">
    <source>
        <dbReference type="ARBA" id="ARBA00022737"/>
    </source>
</evidence>
<dbReference type="PANTHER" id="PTHR47772:SF13">
    <property type="entry name" value="GASTRULA ZINC FINGER PROTEIN XLCGF49.1-LIKE-RELATED"/>
    <property type="match status" value="1"/>
</dbReference>
<dbReference type="OrthoDB" id="6077919at2759"/>
<gene>
    <name evidence="15" type="ORF">Cantr_04468</name>
</gene>
<feature type="compositionally biased region" description="Polar residues" evidence="13">
    <location>
        <begin position="386"/>
        <end position="409"/>
    </location>
</feature>
<dbReference type="Pfam" id="PF00096">
    <property type="entry name" value="zf-C2H2"/>
    <property type="match status" value="1"/>
</dbReference>
<dbReference type="SMART" id="SM00355">
    <property type="entry name" value="ZnF_C2H2"/>
    <property type="match status" value="2"/>
</dbReference>
<evidence type="ECO:0000259" key="14">
    <source>
        <dbReference type="PROSITE" id="PS50157"/>
    </source>
</evidence>
<reference evidence="15 16" key="1">
    <citation type="submission" date="2018-06" db="EMBL/GenBank/DDBJ databases">
        <title>Whole genome sequencing of Candida tropicalis (genome annotated by CSBL at Korea University).</title>
        <authorList>
            <person name="Ahn J."/>
        </authorList>
    </citation>
    <scope>NUCLEOTIDE SEQUENCE [LARGE SCALE GENOMIC DNA]</scope>
    <source>
        <strain evidence="15 16">ATCC 20962</strain>
    </source>
</reference>
<dbReference type="Gene3D" id="3.30.160.60">
    <property type="entry name" value="Classic Zinc Finger"/>
    <property type="match status" value="2"/>
</dbReference>
<evidence type="ECO:0000256" key="5">
    <source>
        <dbReference type="ARBA" id="ARBA00022833"/>
    </source>
</evidence>
<sequence length="409" mass="46114">MPYSQVQSSLPPQFMDYPQQYFPQQSYQQQQLQAQAQHQQQIQLMMQQQPPHLHHQQQQPQPQAQQAHAGVQTPQQYSQPSSQNENYYFQATRSYAYSQGLASSNSTTNLQQYPLNEPRQSGAVPPSVTPTDKTAASSSTTTATTPHFSSDQYNYLVPSLPPLNQIGATPPNTTQHQQQQHYDVSPLASNYAPDNSHFAAPLLDPNRQATSSVPPPKKGRKRRHTATVHDMTPETAERNRCRICNKQFKRPSSLQTHYYSHTGEKIFKCPWDSCGKLFSVKSNMTRHYRLHERDLRRAQEREMQSRDQQQVPPPPPPPSSQQQQQQQMQPGLVSHITHAPPPPLQPQLQPPLTVHSTAAPGSTGAPHQPPQQETFFPVRQEDHSASRPQYATYLSSTSNLPMSGSDSAQ</sequence>
<comment type="subcellular location">
    <subcellularLocation>
        <location evidence="1">Nucleus</location>
    </subcellularLocation>
</comment>
<dbReference type="Proteomes" id="UP000253472">
    <property type="component" value="Unassembled WGS sequence"/>
</dbReference>
<dbReference type="Pfam" id="PF12874">
    <property type="entry name" value="zf-met"/>
    <property type="match status" value="1"/>
</dbReference>
<dbReference type="EMBL" id="QLNQ01000030">
    <property type="protein sequence ID" value="RCK54946.1"/>
    <property type="molecule type" value="Genomic_DNA"/>
</dbReference>
<keyword evidence="8" id="KW-0804">Transcription</keyword>
<protein>
    <recommendedName>
        <fullName evidence="11">pH-response transcription factor pacC/RIM101</fullName>
    </recommendedName>
</protein>
<dbReference type="PANTHER" id="PTHR47772">
    <property type="entry name" value="ZINC FINGER PROTEIN 200"/>
    <property type="match status" value="1"/>
</dbReference>
<feature type="compositionally biased region" description="Polar residues" evidence="13">
    <location>
        <begin position="102"/>
        <end position="114"/>
    </location>
</feature>
<evidence type="ECO:0000256" key="11">
    <source>
        <dbReference type="ARBA" id="ARBA00039490"/>
    </source>
</evidence>
<evidence type="ECO:0000256" key="10">
    <source>
        <dbReference type="ARBA" id="ARBA00038089"/>
    </source>
</evidence>
<feature type="region of interest" description="Disordered" evidence="13">
    <location>
        <begin position="26"/>
        <end position="83"/>
    </location>
</feature>
<organism evidence="15 16">
    <name type="scientific">Candida viswanathii</name>
    <dbReference type="NCBI Taxonomy" id="5486"/>
    <lineage>
        <taxon>Eukaryota</taxon>
        <taxon>Fungi</taxon>
        <taxon>Dikarya</taxon>
        <taxon>Ascomycota</taxon>
        <taxon>Saccharomycotina</taxon>
        <taxon>Pichiomycetes</taxon>
        <taxon>Debaryomycetaceae</taxon>
        <taxon>Candida/Lodderomyces clade</taxon>
        <taxon>Candida</taxon>
    </lineage>
</organism>
<evidence type="ECO:0000256" key="7">
    <source>
        <dbReference type="ARBA" id="ARBA00023054"/>
    </source>
</evidence>
<evidence type="ECO:0000256" key="2">
    <source>
        <dbReference type="ARBA" id="ARBA00022723"/>
    </source>
</evidence>
<feature type="region of interest" description="Disordered" evidence="13">
    <location>
        <begin position="299"/>
        <end position="409"/>
    </location>
</feature>
<keyword evidence="16" id="KW-1185">Reference proteome</keyword>
<evidence type="ECO:0000256" key="8">
    <source>
        <dbReference type="ARBA" id="ARBA00023163"/>
    </source>
</evidence>
<comment type="similarity">
    <text evidence="10">Belongs to the pacC/RIM101 family.</text>
</comment>
<dbReference type="InterPro" id="IPR050636">
    <property type="entry name" value="C2H2-ZF_domain-containing"/>
</dbReference>
<keyword evidence="5" id="KW-0862">Zinc</keyword>
<name>A0A367XMS5_9ASCO</name>